<proteinExistence type="inferred from homology"/>
<feature type="compositionally biased region" description="Basic residues" evidence="7">
    <location>
        <begin position="83"/>
        <end position="92"/>
    </location>
</feature>
<dbReference type="AlphaFoldDB" id="A0A3L6TMG4"/>
<dbReference type="SUPFAM" id="SSF47459">
    <property type="entry name" value="HLH, helix-loop-helix DNA-binding domain"/>
    <property type="match status" value="1"/>
</dbReference>
<keyword evidence="3" id="KW-0805">Transcription regulation</keyword>
<comment type="similarity">
    <text evidence="2">Belongs to the bHLH protein family.</text>
</comment>
<reference evidence="10" key="1">
    <citation type="journal article" date="2019" name="Nat. Commun.">
        <title>The genome of broomcorn millet.</title>
        <authorList>
            <person name="Zou C."/>
            <person name="Miki D."/>
            <person name="Li D."/>
            <person name="Tang Q."/>
            <person name="Xiao L."/>
            <person name="Rajput S."/>
            <person name="Deng P."/>
            <person name="Jia W."/>
            <person name="Huang R."/>
            <person name="Zhang M."/>
            <person name="Sun Y."/>
            <person name="Hu J."/>
            <person name="Fu X."/>
            <person name="Schnable P.S."/>
            <person name="Li F."/>
            <person name="Zhang H."/>
            <person name="Feng B."/>
            <person name="Zhu X."/>
            <person name="Liu R."/>
            <person name="Schnable J.C."/>
            <person name="Zhu J.-K."/>
            <person name="Zhang H."/>
        </authorList>
    </citation>
    <scope>NUCLEOTIDE SEQUENCE [LARGE SCALE GENOMIC DNA]</scope>
</reference>
<sequence length="256" mass="28441">MALLDAVVYPQPQGHFGYGHRDASYRLSWSSDATGFGEWDPFLLASLVQNAEELGEEVGAKKASLEQDAAPSTAEPPPPVTTTKRKRRRPKVVKNEEEIERQRMTHIAVERNRRRQMNEYLAVLRSLMPSSYAQRGDQASIVGGAINYVRELEQLLQSLEVQRSLKEHNPNLSNPFASFFRFPQYSATSASHCQGGADGLQQLGLTTLHLNVSTAGTTVMNSFSLKVEDECRLSSVEEIAAAVHEILGRVKDPITF</sequence>
<gene>
    <name evidence="9" type="ORF">C2845_PM01G43770</name>
</gene>
<evidence type="ECO:0000256" key="6">
    <source>
        <dbReference type="ARBA" id="ARBA00023242"/>
    </source>
</evidence>
<evidence type="ECO:0000313" key="9">
    <source>
        <dbReference type="EMBL" id="RLN40731.1"/>
    </source>
</evidence>
<evidence type="ECO:0000256" key="1">
    <source>
        <dbReference type="ARBA" id="ARBA00004123"/>
    </source>
</evidence>
<dbReference type="Gene3D" id="4.10.280.10">
    <property type="entry name" value="Helix-loop-helix DNA-binding domain"/>
    <property type="match status" value="1"/>
</dbReference>
<dbReference type="PROSITE" id="PS50888">
    <property type="entry name" value="BHLH"/>
    <property type="match status" value="1"/>
</dbReference>
<dbReference type="InterPro" id="IPR036638">
    <property type="entry name" value="HLH_DNA-bd_sf"/>
</dbReference>
<evidence type="ECO:0000259" key="8">
    <source>
        <dbReference type="PROSITE" id="PS50888"/>
    </source>
</evidence>
<dbReference type="GO" id="GO:0005634">
    <property type="term" value="C:nucleus"/>
    <property type="evidence" value="ECO:0007669"/>
    <property type="project" value="UniProtKB-SubCell"/>
</dbReference>
<dbReference type="GO" id="GO:0000981">
    <property type="term" value="F:DNA-binding transcription factor activity, RNA polymerase II-specific"/>
    <property type="evidence" value="ECO:0007669"/>
    <property type="project" value="TreeGrafter"/>
</dbReference>
<dbReference type="PANTHER" id="PTHR11969:SF60">
    <property type="entry name" value="HELIX-LOOP-HELIX DNA-BINDING DOMAIN CONTAINING PROTEIN, EXPRESSED"/>
    <property type="match status" value="1"/>
</dbReference>
<name>A0A3L6TMG4_PANMI</name>
<dbReference type="CDD" id="cd11448">
    <property type="entry name" value="bHLH_AtFAMA_like"/>
    <property type="match status" value="1"/>
</dbReference>
<evidence type="ECO:0000256" key="4">
    <source>
        <dbReference type="ARBA" id="ARBA00023125"/>
    </source>
</evidence>
<evidence type="ECO:0000313" key="10">
    <source>
        <dbReference type="Proteomes" id="UP000275267"/>
    </source>
</evidence>
<evidence type="ECO:0000256" key="7">
    <source>
        <dbReference type="SAM" id="MobiDB-lite"/>
    </source>
</evidence>
<dbReference type="STRING" id="4540.A0A3L6TMG4"/>
<protein>
    <submittedName>
        <fullName evidence="9">Transcription factor bHLH96-like</fullName>
    </submittedName>
</protein>
<dbReference type="InterPro" id="IPR011598">
    <property type="entry name" value="bHLH_dom"/>
</dbReference>
<comment type="subcellular location">
    <subcellularLocation>
        <location evidence="1">Nucleus</location>
    </subcellularLocation>
</comment>
<dbReference type="EMBL" id="PQIB02000001">
    <property type="protein sequence ID" value="RLN40731.1"/>
    <property type="molecule type" value="Genomic_DNA"/>
</dbReference>
<evidence type="ECO:0000256" key="2">
    <source>
        <dbReference type="ARBA" id="ARBA00005510"/>
    </source>
</evidence>
<evidence type="ECO:0000256" key="3">
    <source>
        <dbReference type="ARBA" id="ARBA00023015"/>
    </source>
</evidence>
<keyword evidence="10" id="KW-1185">Reference proteome</keyword>
<feature type="region of interest" description="Disordered" evidence="7">
    <location>
        <begin position="58"/>
        <end position="97"/>
    </location>
</feature>
<dbReference type="Proteomes" id="UP000275267">
    <property type="component" value="Unassembled WGS sequence"/>
</dbReference>
<feature type="domain" description="BHLH" evidence="8">
    <location>
        <begin position="101"/>
        <end position="152"/>
    </location>
</feature>
<keyword evidence="5" id="KW-0804">Transcription</keyword>
<dbReference type="GO" id="GO:0046983">
    <property type="term" value="F:protein dimerization activity"/>
    <property type="evidence" value="ECO:0007669"/>
    <property type="project" value="InterPro"/>
</dbReference>
<keyword evidence="6" id="KW-0539">Nucleus</keyword>
<accession>A0A3L6TMG4</accession>
<organism evidence="9 10">
    <name type="scientific">Panicum miliaceum</name>
    <name type="common">Proso millet</name>
    <name type="synonym">Broomcorn millet</name>
    <dbReference type="NCBI Taxonomy" id="4540"/>
    <lineage>
        <taxon>Eukaryota</taxon>
        <taxon>Viridiplantae</taxon>
        <taxon>Streptophyta</taxon>
        <taxon>Embryophyta</taxon>
        <taxon>Tracheophyta</taxon>
        <taxon>Spermatophyta</taxon>
        <taxon>Magnoliopsida</taxon>
        <taxon>Liliopsida</taxon>
        <taxon>Poales</taxon>
        <taxon>Poaceae</taxon>
        <taxon>PACMAD clade</taxon>
        <taxon>Panicoideae</taxon>
        <taxon>Panicodae</taxon>
        <taxon>Paniceae</taxon>
        <taxon>Panicinae</taxon>
        <taxon>Panicum</taxon>
        <taxon>Panicum sect. Panicum</taxon>
    </lineage>
</organism>
<dbReference type="SMART" id="SM00353">
    <property type="entry name" value="HLH"/>
    <property type="match status" value="1"/>
</dbReference>
<dbReference type="OrthoDB" id="684567at2759"/>
<dbReference type="Pfam" id="PF00010">
    <property type="entry name" value="HLH"/>
    <property type="match status" value="1"/>
</dbReference>
<evidence type="ECO:0000256" key="5">
    <source>
        <dbReference type="ARBA" id="ARBA00023163"/>
    </source>
</evidence>
<dbReference type="PANTHER" id="PTHR11969">
    <property type="entry name" value="MAX DIMERIZATION, MAD"/>
    <property type="match status" value="1"/>
</dbReference>
<dbReference type="GO" id="GO:0000978">
    <property type="term" value="F:RNA polymerase II cis-regulatory region sequence-specific DNA binding"/>
    <property type="evidence" value="ECO:0007669"/>
    <property type="project" value="TreeGrafter"/>
</dbReference>
<keyword evidence="4" id="KW-0238">DNA-binding</keyword>
<comment type="caution">
    <text evidence="9">The sequence shown here is derived from an EMBL/GenBank/DDBJ whole genome shotgun (WGS) entry which is preliminary data.</text>
</comment>